<dbReference type="EMBL" id="MCGO01000009">
    <property type="protein sequence ID" value="ORY49486.1"/>
    <property type="molecule type" value="Genomic_DNA"/>
</dbReference>
<keyword evidence="2 6" id="KW-0808">Transferase</keyword>
<dbReference type="InterPro" id="IPR002052">
    <property type="entry name" value="DNA_methylase_N6_adenine_CS"/>
</dbReference>
<dbReference type="CDD" id="cd02440">
    <property type="entry name" value="AdoMet_MTases"/>
    <property type="match status" value="1"/>
</dbReference>
<organism evidence="6 7">
    <name type="scientific">Rhizoclosmatium globosum</name>
    <dbReference type="NCBI Taxonomy" id="329046"/>
    <lineage>
        <taxon>Eukaryota</taxon>
        <taxon>Fungi</taxon>
        <taxon>Fungi incertae sedis</taxon>
        <taxon>Chytridiomycota</taxon>
        <taxon>Chytridiomycota incertae sedis</taxon>
        <taxon>Chytridiomycetes</taxon>
        <taxon>Chytridiales</taxon>
        <taxon>Chytriomycetaceae</taxon>
        <taxon>Rhizoclosmatium</taxon>
    </lineage>
</organism>
<dbReference type="GO" id="GO:0003723">
    <property type="term" value="F:RNA binding"/>
    <property type="evidence" value="ECO:0007669"/>
    <property type="project" value="UniProtKB-KW"/>
</dbReference>
<dbReference type="Gene3D" id="3.40.50.150">
    <property type="entry name" value="Vaccinia Virus protein VP39"/>
    <property type="match status" value="1"/>
</dbReference>
<dbReference type="GO" id="GO:0032259">
    <property type="term" value="P:methylation"/>
    <property type="evidence" value="ECO:0007669"/>
    <property type="project" value="UniProtKB-KW"/>
</dbReference>
<name>A0A1Y2CRA5_9FUNG</name>
<keyword evidence="3" id="KW-0949">S-adenosyl-L-methionine</keyword>
<gene>
    <name evidence="6" type="ORF">BCR33DRAFT_713795</name>
</gene>
<dbReference type="SUPFAM" id="SSF55174">
    <property type="entry name" value="Alpha-L RNA-binding motif"/>
    <property type="match status" value="1"/>
</dbReference>
<evidence type="ECO:0000259" key="5">
    <source>
        <dbReference type="Pfam" id="PF13847"/>
    </source>
</evidence>
<dbReference type="PANTHER" id="PTHR18895">
    <property type="entry name" value="HEMK METHYLTRANSFERASE"/>
    <property type="match status" value="1"/>
</dbReference>
<keyword evidence="7" id="KW-1185">Reference proteome</keyword>
<dbReference type="GO" id="GO:0005739">
    <property type="term" value="C:mitochondrion"/>
    <property type="evidence" value="ECO:0007669"/>
    <property type="project" value="TreeGrafter"/>
</dbReference>
<dbReference type="InterPro" id="IPR029063">
    <property type="entry name" value="SAM-dependent_MTases_sf"/>
</dbReference>
<comment type="caution">
    <text evidence="6">The sequence shown here is derived from an EMBL/GenBank/DDBJ whole genome shotgun (WGS) entry which is preliminary data.</text>
</comment>
<dbReference type="PROSITE" id="PS50889">
    <property type="entry name" value="S4"/>
    <property type="match status" value="1"/>
</dbReference>
<dbReference type="CDD" id="cd00165">
    <property type="entry name" value="S4"/>
    <property type="match status" value="1"/>
</dbReference>
<evidence type="ECO:0000256" key="2">
    <source>
        <dbReference type="ARBA" id="ARBA00022679"/>
    </source>
</evidence>
<dbReference type="PANTHER" id="PTHR18895:SF74">
    <property type="entry name" value="MTRF1L RELEASE FACTOR GLUTAMINE METHYLTRANSFERASE"/>
    <property type="match status" value="1"/>
</dbReference>
<sequence>MKREVDDDDLPLPVRAKAQRIDTKQDTSINEGESATVSVASKLDKFLKSSFSIGGKAVGLALKSGRVSVNGSKETKGFLDLKVGDVVRVIKETVVTQPKTFLFESKHIAIMWKLPGTAVKSLDIPSDWIPFTTLDTATQGLVILAKNEETFENLRILNNKGLISETWTCLCTGNVSAIRSLKRDETFELDHSIDGVADEPVSLCTFLDSSRTKNYESGWISVVLVSPIQDFAPVPLQPLNHLQGTEHPVLDAHYIALTGIDFEFDGKPVGVALGPPEKFKSFIKKEHEAWRVKRDADIKELKKGGVGVTESVEKQLDAGVPIPYILGLKTFCGHQFHVTPSVMIPKIGTETLIQSLLQTHATVPKTSASPQILDLGTGSGCILLTLLMHPLLQNATGLGIDISSDALKVAEMNRKRHNLTHRATFLESSFEQIPNVLDSTKPVKYILTNPPYLPKRLYDSDRIYASQRHEPSVALLAGEDGLDAYREIFRALGECGRKGVVVGDGTVLFVEVNNGELADAVKRIFLVEGGGWRFERTDVDGKGLQRCVVFRWSI</sequence>
<evidence type="ECO:0000256" key="1">
    <source>
        <dbReference type="ARBA" id="ARBA00022603"/>
    </source>
</evidence>
<dbReference type="SUPFAM" id="SSF53335">
    <property type="entry name" value="S-adenosyl-L-methionine-dependent methyltransferases"/>
    <property type="match status" value="1"/>
</dbReference>
<keyword evidence="1 6" id="KW-0489">Methyltransferase</keyword>
<dbReference type="Pfam" id="PF13847">
    <property type="entry name" value="Methyltransf_31"/>
    <property type="match status" value="1"/>
</dbReference>
<evidence type="ECO:0000313" key="7">
    <source>
        <dbReference type="Proteomes" id="UP000193642"/>
    </source>
</evidence>
<dbReference type="InterPro" id="IPR025714">
    <property type="entry name" value="Methyltranfer_dom"/>
</dbReference>
<evidence type="ECO:0000256" key="4">
    <source>
        <dbReference type="PROSITE-ProRule" id="PRU00182"/>
    </source>
</evidence>
<dbReference type="InterPro" id="IPR004556">
    <property type="entry name" value="HemK-like"/>
</dbReference>
<evidence type="ECO:0000313" key="6">
    <source>
        <dbReference type="EMBL" id="ORY49486.1"/>
    </source>
</evidence>
<protein>
    <submittedName>
        <fullName evidence="6">S-adenosyl-L-methionine-dependent methyltransferase</fullName>
    </submittedName>
</protein>
<dbReference type="PROSITE" id="PS00092">
    <property type="entry name" value="N6_MTASE"/>
    <property type="match status" value="1"/>
</dbReference>
<keyword evidence="4" id="KW-0694">RNA-binding</keyword>
<dbReference type="NCBIfam" id="TIGR00536">
    <property type="entry name" value="hemK_fam"/>
    <property type="match status" value="1"/>
</dbReference>
<dbReference type="AlphaFoldDB" id="A0A1Y2CRA5"/>
<dbReference type="STRING" id="329046.A0A1Y2CRA5"/>
<dbReference type="GO" id="GO:0008276">
    <property type="term" value="F:protein methyltransferase activity"/>
    <property type="evidence" value="ECO:0007669"/>
    <property type="project" value="InterPro"/>
</dbReference>
<dbReference type="Proteomes" id="UP000193642">
    <property type="component" value="Unassembled WGS sequence"/>
</dbReference>
<feature type="domain" description="Methyltransferase" evidence="5">
    <location>
        <begin position="371"/>
        <end position="452"/>
    </location>
</feature>
<dbReference type="OrthoDB" id="269872at2759"/>
<dbReference type="InterPro" id="IPR050320">
    <property type="entry name" value="N5-glutamine_MTase"/>
</dbReference>
<reference evidence="6 7" key="1">
    <citation type="submission" date="2016-07" db="EMBL/GenBank/DDBJ databases">
        <title>Pervasive Adenine N6-methylation of Active Genes in Fungi.</title>
        <authorList>
            <consortium name="DOE Joint Genome Institute"/>
            <person name="Mondo S.J."/>
            <person name="Dannebaum R.O."/>
            <person name="Kuo R.C."/>
            <person name="Labutti K."/>
            <person name="Haridas S."/>
            <person name="Kuo A."/>
            <person name="Salamov A."/>
            <person name="Ahrendt S.R."/>
            <person name="Lipzen A."/>
            <person name="Sullivan W."/>
            <person name="Andreopoulos W.B."/>
            <person name="Clum A."/>
            <person name="Lindquist E."/>
            <person name="Daum C."/>
            <person name="Ramamoorthy G.K."/>
            <person name="Gryganskyi A."/>
            <person name="Culley D."/>
            <person name="Magnuson J.K."/>
            <person name="James T.Y."/>
            <person name="O'Malley M.A."/>
            <person name="Stajich J.E."/>
            <person name="Spatafora J.W."/>
            <person name="Visel A."/>
            <person name="Grigoriev I.V."/>
        </authorList>
    </citation>
    <scope>NUCLEOTIDE SEQUENCE [LARGE SCALE GENOMIC DNA]</scope>
    <source>
        <strain evidence="6 7">JEL800</strain>
    </source>
</reference>
<evidence type="ECO:0000256" key="3">
    <source>
        <dbReference type="ARBA" id="ARBA00022691"/>
    </source>
</evidence>
<accession>A0A1Y2CRA5</accession>
<proteinExistence type="predicted"/>